<evidence type="ECO:0000313" key="3">
    <source>
        <dbReference type="Proteomes" id="UP000323225"/>
    </source>
</evidence>
<evidence type="ECO:0000313" key="2">
    <source>
        <dbReference type="EMBL" id="KAA1254748.1"/>
    </source>
</evidence>
<accession>A0A5Q6PIN0</accession>
<feature type="transmembrane region" description="Helical" evidence="1">
    <location>
        <begin position="98"/>
        <end position="119"/>
    </location>
</feature>
<keyword evidence="1" id="KW-0472">Membrane</keyword>
<name>A0A5Q6PIN0_VIBCL</name>
<proteinExistence type="predicted"/>
<protein>
    <submittedName>
        <fullName evidence="2">Uncharacterized protein</fullName>
    </submittedName>
</protein>
<reference evidence="2 3" key="1">
    <citation type="submission" date="2019-09" db="EMBL/GenBank/DDBJ databases">
        <authorList>
            <person name="Kritzky A."/>
            <person name="Schelkanova E.Y."/>
            <person name="Alkhova Z.V."/>
            <person name="Smirnova N.I."/>
        </authorList>
    </citation>
    <scope>NUCLEOTIDE SEQUENCE [LARGE SCALE GENOMIC DNA]</scope>
    <source>
        <strain evidence="2 3">M1526</strain>
    </source>
</reference>
<feature type="transmembrane region" description="Helical" evidence="1">
    <location>
        <begin position="65"/>
        <end position="86"/>
    </location>
</feature>
<gene>
    <name evidence="2" type="ORF">F0M16_10805</name>
</gene>
<evidence type="ECO:0000256" key="1">
    <source>
        <dbReference type="SAM" id="Phobius"/>
    </source>
</evidence>
<dbReference type="AlphaFoldDB" id="A0A5Q6PIN0"/>
<dbReference type="Proteomes" id="UP000323225">
    <property type="component" value="Unassembled WGS sequence"/>
</dbReference>
<organism evidence="2 3">
    <name type="scientific">Vibrio cholerae</name>
    <dbReference type="NCBI Taxonomy" id="666"/>
    <lineage>
        <taxon>Bacteria</taxon>
        <taxon>Pseudomonadati</taxon>
        <taxon>Pseudomonadota</taxon>
        <taxon>Gammaproteobacteria</taxon>
        <taxon>Vibrionales</taxon>
        <taxon>Vibrionaceae</taxon>
        <taxon>Vibrio</taxon>
    </lineage>
</organism>
<keyword evidence="1" id="KW-0812">Transmembrane</keyword>
<sequence>MSNTRINLSDLKSARLRTLFTSHLRGEALGSTLFNRGYVLHERKTDTKAALDFLEPAANKEKFKLAFLFLKPVIEIAAYLSLYLYLSNQYSSWMLPKYAGLVTLAAIVATTAMQITGSLSDKANQKYYLPFGLGFLFGNPFSDLKITYRIASLEDEVKEYNEMCSYLAQHERTMDYVRSNYNEFNGVERAFADNLIRIRMKNSEQELLINKFFSESKVIEETTESTHHE</sequence>
<dbReference type="EMBL" id="VUAA01000010">
    <property type="protein sequence ID" value="KAA1254748.1"/>
    <property type="molecule type" value="Genomic_DNA"/>
</dbReference>
<comment type="caution">
    <text evidence="2">The sequence shown here is derived from an EMBL/GenBank/DDBJ whole genome shotgun (WGS) entry which is preliminary data.</text>
</comment>
<keyword evidence="1" id="KW-1133">Transmembrane helix</keyword>